<dbReference type="PROSITE" id="PS51078">
    <property type="entry name" value="ICLR_ED"/>
    <property type="match status" value="1"/>
</dbReference>
<dbReference type="Proteomes" id="UP000306628">
    <property type="component" value="Unassembled WGS sequence"/>
</dbReference>
<protein>
    <recommendedName>
        <fullName evidence="8">IclR family transcriptional regulator</fullName>
    </recommendedName>
</protein>
<dbReference type="Pfam" id="PF09339">
    <property type="entry name" value="HTH_IclR"/>
    <property type="match status" value="1"/>
</dbReference>
<dbReference type="Gene3D" id="3.30.450.40">
    <property type="match status" value="1"/>
</dbReference>
<dbReference type="RefSeq" id="WP_138689749.1">
    <property type="nucleotide sequence ID" value="NZ_JBHSAZ010000089.1"/>
</dbReference>
<keyword evidence="3" id="KW-0804">Transcription</keyword>
<evidence type="ECO:0000259" key="5">
    <source>
        <dbReference type="PROSITE" id="PS51078"/>
    </source>
</evidence>
<evidence type="ECO:0000313" key="7">
    <source>
        <dbReference type="Proteomes" id="UP000306628"/>
    </source>
</evidence>
<evidence type="ECO:0000256" key="3">
    <source>
        <dbReference type="ARBA" id="ARBA00023163"/>
    </source>
</evidence>
<dbReference type="AlphaFoldDB" id="A0A5S4GTW6"/>
<evidence type="ECO:0000259" key="4">
    <source>
        <dbReference type="PROSITE" id="PS51077"/>
    </source>
</evidence>
<name>A0A5S4GTW6_9ACTN</name>
<evidence type="ECO:0000313" key="6">
    <source>
        <dbReference type="EMBL" id="TMR35951.1"/>
    </source>
</evidence>
<dbReference type="SUPFAM" id="SSF55781">
    <property type="entry name" value="GAF domain-like"/>
    <property type="match status" value="1"/>
</dbReference>
<dbReference type="Pfam" id="PF01614">
    <property type="entry name" value="IclR_C"/>
    <property type="match status" value="1"/>
</dbReference>
<dbReference type="InterPro" id="IPR029016">
    <property type="entry name" value="GAF-like_dom_sf"/>
</dbReference>
<dbReference type="EMBL" id="VCKX01000028">
    <property type="protein sequence ID" value="TMR35951.1"/>
    <property type="molecule type" value="Genomic_DNA"/>
</dbReference>
<keyword evidence="7" id="KW-1185">Reference proteome</keyword>
<dbReference type="GO" id="GO:0003700">
    <property type="term" value="F:DNA-binding transcription factor activity"/>
    <property type="evidence" value="ECO:0007669"/>
    <property type="project" value="TreeGrafter"/>
</dbReference>
<dbReference type="InterPro" id="IPR036390">
    <property type="entry name" value="WH_DNA-bd_sf"/>
</dbReference>
<dbReference type="InterPro" id="IPR005471">
    <property type="entry name" value="Tscrpt_reg_IclR_N"/>
</dbReference>
<comment type="caution">
    <text evidence="6">The sequence shown here is derived from an EMBL/GenBank/DDBJ whole genome shotgun (WGS) entry which is preliminary data.</text>
</comment>
<dbReference type="InterPro" id="IPR014757">
    <property type="entry name" value="Tscrpt_reg_IclR_C"/>
</dbReference>
<organism evidence="6 7">
    <name type="scientific">Nonomuraea zeae</name>
    <dbReference type="NCBI Taxonomy" id="1642303"/>
    <lineage>
        <taxon>Bacteria</taxon>
        <taxon>Bacillati</taxon>
        <taxon>Actinomycetota</taxon>
        <taxon>Actinomycetes</taxon>
        <taxon>Streptosporangiales</taxon>
        <taxon>Streptosporangiaceae</taxon>
        <taxon>Nonomuraea</taxon>
    </lineage>
</organism>
<accession>A0A5S4GTW6</accession>
<dbReference type="InterPro" id="IPR050707">
    <property type="entry name" value="HTH_MetabolicPath_Reg"/>
</dbReference>
<evidence type="ECO:0008006" key="8">
    <source>
        <dbReference type="Google" id="ProtNLM"/>
    </source>
</evidence>
<dbReference type="InterPro" id="IPR036388">
    <property type="entry name" value="WH-like_DNA-bd_sf"/>
</dbReference>
<reference evidence="6 7" key="1">
    <citation type="submission" date="2019-05" db="EMBL/GenBank/DDBJ databases">
        <title>Draft genome sequence of Nonomuraea zeae DSM 100528.</title>
        <authorList>
            <person name="Saricaoglu S."/>
            <person name="Isik K."/>
        </authorList>
    </citation>
    <scope>NUCLEOTIDE SEQUENCE [LARGE SCALE GENOMIC DNA]</scope>
    <source>
        <strain evidence="6 7">DSM 100528</strain>
    </source>
</reference>
<dbReference type="Gene3D" id="1.10.10.10">
    <property type="entry name" value="Winged helix-like DNA-binding domain superfamily/Winged helix DNA-binding domain"/>
    <property type="match status" value="1"/>
</dbReference>
<evidence type="ECO:0000256" key="1">
    <source>
        <dbReference type="ARBA" id="ARBA00023015"/>
    </source>
</evidence>
<sequence length="254" mass="26548">MEADFRQTEAAQGSASGVRAVTRALGLLSALGGEGRTLTEMAAAIEVSLSTASRLLATLKMAGYVEQSPEGLWGPGVALTALLYRTDRWAGVRPLAGQAVRALRDELDETVAFFVLAGSERLCIESAECGRPVRRVVAPGERGPACLGAAGKALLAFCEDRPDDLGVPGGTFTTATGTTRTREDLRAELAEIAARGSAFSAYESTHESWSVAVPVRIAGRVAGVLATVVPATRNEPDYIAFITQRTIAAARGVS</sequence>
<dbReference type="PROSITE" id="PS51077">
    <property type="entry name" value="HTH_ICLR"/>
    <property type="match status" value="1"/>
</dbReference>
<gene>
    <name evidence="6" type="ORF">ETD85_12040</name>
</gene>
<dbReference type="InterPro" id="IPR011991">
    <property type="entry name" value="ArsR-like_HTH"/>
</dbReference>
<evidence type="ECO:0000256" key="2">
    <source>
        <dbReference type="ARBA" id="ARBA00023125"/>
    </source>
</evidence>
<feature type="domain" description="IclR-ED" evidence="5">
    <location>
        <begin position="78"/>
        <end position="254"/>
    </location>
</feature>
<dbReference type="SMART" id="SM00346">
    <property type="entry name" value="HTH_ICLR"/>
    <property type="match status" value="1"/>
</dbReference>
<keyword evidence="2" id="KW-0238">DNA-binding</keyword>
<dbReference type="PANTHER" id="PTHR30136">
    <property type="entry name" value="HELIX-TURN-HELIX TRANSCRIPTIONAL REGULATOR, ICLR FAMILY"/>
    <property type="match status" value="1"/>
</dbReference>
<dbReference type="OrthoDB" id="8479143at2"/>
<proteinExistence type="predicted"/>
<keyword evidence="1" id="KW-0805">Transcription regulation</keyword>
<dbReference type="GO" id="GO:0045892">
    <property type="term" value="P:negative regulation of DNA-templated transcription"/>
    <property type="evidence" value="ECO:0007669"/>
    <property type="project" value="TreeGrafter"/>
</dbReference>
<dbReference type="CDD" id="cd00090">
    <property type="entry name" value="HTH_ARSR"/>
    <property type="match status" value="1"/>
</dbReference>
<feature type="domain" description="HTH iclR-type" evidence="4">
    <location>
        <begin position="18"/>
        <end position="77"/>
    </location>
</feature>
<dbReference type="SUPFAM" id="SSF46785">
    <property type="entry name" value="Winged helix' DNA-binding domain"/>
    <property type="match status" value="1"/>
</dbReference>
<dbReference type="PANTHER" id="PTHR30136:SF35">
    <property type="entry name" value="HTH-TYPE TRANSCRIPTIONAL REGULATOR RV1719"/>
    <property type="match status" value="1"/>
</dbReference>
<dbReference type="GO" id="GO:0003677">
    <property type="term" value="F:DNA binding"/>
    <property type="evidence" value="ECO:0007669"/>
    <property type="project" value="UniProtKB-KW"/>
</dbReference>